<keyword evidence="7" id="KW-0862">Zinc</keyword>
<name>A0A9D2M8H3_9FIRM</name>
<dbReference type="EMBL" id="DWYG01000145">
    <property type="protein sequence ID" value="HJB42539.1"/>
    <property type="molecule type" value="Genomic_DNA"/>
</dbReference>
<dbReference type="SUPFAM" id="SSF143800">
    <property type="entry name" value="L28p-like"/>
    <property type="match status" value="1"/>
</dbReference>
<dbReference type="PANTHER" id="PTHR33280:SF1">
    <property type="entry name" value="LARGE RIBOSOMAL SUBUNIT PROTEIN BL31C"/>
    <property type="match status" value="1"/>
</dbReference>
<dbReference type="Proteomes" id="UP000886803">
    <property type="component" value="Unassembled WGS sequence"/>
</dbReference>
<evidence type="ECO:0000313" key="8">
    <source>
        <dbReference type="EMBL" id="HJB42539.1"/>
    </source>
</evidence>
<keyword evidence="3 7" id="KW-0694">RNA-binding</keyword>
<keyword evidence="7" id="KW-0479">Metal-binding</keyword>
<comment type="caution">
    <text evidence="8">The sequence shown here is derived from an EMBL/GenBank/DDBJ whole genome shotgun (WGS) entry which is preliminary data.</text>
</comment>
<evidence type="ECO:0000313" key="9">
    <source>
        <dbReference type="Proteomes" id="UP000886803"/>
    </source>
</evidence>
<sequence>MKQGIHPKYVDCTITCACGNVIQTRATKPEIRVEVCSKCHPFYTGKQKLVDTGGRVERFKRRYANAKAGK</sequence>
<dbReference type="NCBIfam" id="TIGR00105">
    <property type="entry name" value="L31"/>
    <property type="match status" value="1"/>
</dbReference>
<evidence type="ECO:0000256" key="5">
    <source>
        <dbReference type="ARBA" id="ARBA00023274"/>
    </source>
</evidence>
<dbReference type="GO" id="GO:0003735">
    <property type="term" value="F:structural constituent of ribosome"/>
    <property type="evidence" value="ECO:0007669"/>
    <property type="project" value="InterPro"/>
</dbReference>
<dbReference type="Gene3D" id="4.10.830.30">
    <property type="entry name" value="Ribosomal protein L31"/>
    <property type="match status" value="1"/>
</dbReference>
<accession>A0A9D2M8H3</accession>
<dbReference type="PRINTS" id="PR01249">
    <property type="entry name" value="RIBOSOMALL31"/>
</dbReference>
<dbReference type="Pfam" id="PF01197">
    <property type="entry name" value="Ribosomal_L31"/>
    <property type="match status" value="1"/>
</dbReference>
<protein>
    <recommendedName>
        <fullName evidence="6 7">Large ribosomal subunit protein bL31</fullName>
    </recommendedName>
</protein>
<dbReference type="GO" id="GO:0019843">
    <property type="term" value="F:rRNA binding"/>
    <property type="evidence" value="ECO:0007669"/>
    <property type="project" value="UniProtKB-KW"/>
</dbReference>
<dbReference type="InterPro" id="IPR002150">
    <property type="entry name" value="Ribosomal_bL31"/>
</dbReference>
<dbReference type="InterPro" id="IPR042105">
    <property type="entry name" value="Ribosomal_bL31_sf"/>
</dbReference>
<dbReference type="GO" id="GO:0005840">
    <property type="term" value="C:ribosome"/>
    <property type="evidence" value="ECO:0007669"/>
    <property type="project" value="UniProtKB-KW"/>
</dbReference>
<comment type="cofactor">
    <cofactor evidence="7">
        <name>Zn(2+)</name>
        <dbReference type="ChEBI" id="CHEBI:29105"/>
    </cofactor>
    <text evidence="7">Binds 1 zinc ion per subunit.</text>
</comment>
<feature type="binding site" evidence="7">
    <location>
        <position position="36"/>
    </location>
    <ligand>
        <name>Zn(2+)</name>
        <dbReference type="ChEBI" id="CHEBI:29105"/>
    </ligand>
</feature>
<dbReference type="GO" id="GO:0046872">
    <property type="term" value="F:metal ion binding"/>
    <property type="evidence" value="ECO:0007669"/>
    <property type="project" value="UniProtKB-KW"/>
</dbReference>
<evidence type="ECO:0000256" key="3">
    <source>
        <dbReference type="ARBA" id="ARBA00022884"/>
    </source>
</evidence>
<comment type="function">
    <text evidence="7">Binds the 23S rRNA.</text>
</comment>
<dbReference type="InterPro" id="IPR027491">
    <property type="entry name" value="Ribosomal_bL31_A"/>
</dbReference>
<feature type="binding site" evidence="7">
    <location>
        <position position="16"/>
    </location>
    <ligand>
        <name>Zn(2+)</name>
        <dbReference type="ChEBI" id="CHEBI:29105"/>
    </ligand>
</feature>
<proteinExistence type="inferred from homology"/>
<dbReference type="GO" id="GO:0006412">
    <property type="term" value="P:translation"/>
    <property type="evidence" value="ECO:0007669"/>
    <property type="project" value="UniProtKB-UniRule"/>
</dbReference>
<dbReference type="GO" id="GO:1990904">
    <property type="term" value="C:ribonucleoprotein complex"/>
    <property type="evidence" value="ECO:0007669"/>
    <property type="project" value="UniProtKB-KW"/>
</dbReference>
<evidence type="ECO:0000256" key="4">
    <source>
        <dbReference type="ARBA" id="ARBA00022980"/>
    </source>
</evidence>
<dbReference type="NCBIfam" id="NF001809">
    <property type="entry name" value="PRK00528.1"/>
    <property type="match status" value="1"/>
</dbReference>
<comment type="subunit">
    <text evidence="7">Part of the 50S ribosomal subunit.</text>
</comment>
<feature type="binding site" evidence="7">
    <location>
        <position position="39"/>
    </location>
    <ligand>
        <name>Zn(2+)</name>
        <dbReference type="ChEBI" id="CHEBI:29105"/>
    </ligand>
</feature>
<dbReference type="PROSITE" id="PS01143">
    <property type="entry name" value="RIBOSOMAL_L31"/>
    <property type="match status" value="1"/>
</dbReference>
<gene>
    <name evidence="7 8" type="primary">rpmE</name>
    <name evidence="8" type="ORF">H9945_08575</name>
</gene>
<evidence type="ECO:0000256" key="1">
    <source>
        <dbReference type="ARBA" id="ARBA00009296"/>
    </source>
</evidence>
<comment type="similarity">
    <text evidence="1 7">Belongs to the bacterial ribosomal protein bL31 family. Type A subfamily.</text>
</comment>
<reference evidence="8" key="1">
    <citation type="journal article" date="2021" name="PeerJ">
        <title>Extensive microbial diversity within the chicken gut microbiome revealed by metagenomics and culture.</title>
        <authorList>
            <person name="Gilroy R."/>
            <person name="Ravi A."/>
            <person name="Getino M."/>
            <person name="Pursley I."/>
            <person name="Horton D.L."/>
            <person name="Alikhan N.F."/>
            <person name="Baker D."/>
            <person name="Gharbi K."/>
            <person name="Hall N."/>
            <person name="Watson M."/>
            <person name="Adriaenssens E.M."/>
            <person name="Foster-Nyarko E."/>
            <person name="Jarju S."/>
            <person name="Secka A."/>
            <person name="Antonio M."/>
            <person name="Oren A."/>
            <person name="Chaudhuri R.R."/>
            <person name="La Ragione R."/>
            <person name="Hildebrand F."/>
            <person name="Pallen M.J."/>
        </authorList>
    </citation>
    <scope>NUCLEOTIDE SEQUENCE</scope>
    <source>
        <strain evidence="8">ChiBcec8-13705</strain>
    </source>
</reference>
<feature type="binding site" evidence="7">
    <location>
        <position position="18"/>
    </location>
    <ligand>
        <name>Zn(2+)</name>
        <dbReference type="ChEBI" id="CHEBI:29105"/>
    </ligand>
</feature>
<keyword evidence="4 7" id="KW-0689">Ribosomal protein</keyword>
<dbReference type="PANTHER" id="PTHR33280">
    <property type="entry name" value="50S RIBOSOMAL PROTEIN L31, CHLOROPLASTIC"/>
    <property type="match status" value="1"/>
</dbReference>
<evidence type="ECO:0000256" key="2">
    <source>
        <dbReference type="ARBA" id="ARBA00022730"/>
    </source>
</evidence>
<dbReference type="InterPro" id="IPR034704">
    <property type="entry name" value="Ribosomal_bL28/bL31-like_sf"/>
</dbReference>
<keyword evidence="2 7" id="KW-0699">rRNA-binding</keyword>
<keyword evidence="5 7" id="KW-0687">Ribonucleoprotein</keyword>
<evidence type="ECO:0000256" key="6">
    <source>
        <dbReference type="ARBA" id="ARBA00035687"/>
    </source>
</evidence>
<reference evidence="8" key="2">
    <citation type="submission" date="2021-04" db="EMBL/GenBank/DDBJ databases">
        <authorList>
            <person name="Gilroy R."/>
        </authorList>
    </citation>
    <scope>NUCLEOTIDE SEQUENCE</scope>
    <source>
        <strain evidence="8">ChiBcec8-13705</strain>
    </source>
</reference>
<dbReference type="AlphaFoldDB" id="A0A9D2M8H3"/>
<dbReference type="NCBIfam" id="NF000612">
    <property type="entry name" value="PRK00019.1"/>
    <property type="match status" value="1"/>
</dbReference>
<organism evidence="8 9">
    <name type="scientific">Candidatus Gemmiger avicola</name>
    <dbReference type="NCBI Taxonomy" id="2838605"/>
    <lineage>
        <taxon>Bacteria</taxon>
        <taxon>Bacillati</taxon>
        <taxon>Bacillota</taxon>
        <taxon>Clostridia</taxon>
        <taxon>Eubacteriales</taxon>
        <taxon>Gemmiger</taxon>
    </lineage>
</organism>
<dbReference type="HAMAP" id="MF_00501">
    <property type="entry name" value="Ribosomal_bL31_1"/>
    <property type="match status" value="1"/>
</dbReference>
<evidence type="ECO:0000256" key="7">
    <source>
        <dbReference type="HAMAP-Rule" id="MF_00501"/>
    </source>
</evidence>